<name>A0A9D1DUG5_9FIRM</name>
<protein>
    <submittedName>
        <fullName evidence="1">Uncharacterized protein</fullName>
    </submittedName>
</protein>
<accession>A0A9D1DUG5</accession>
<evidence type="ECO:0000313" key="2">
    <source>
        <dbReference type="Proteomes" id="UP000824232"/>
    </source>
</evidence>
<organism evidence="1 2">
    <name type="scientific">Candidatus Onthousia excrementipullorum</name>
    <dbReference type="NCBI Taxonomy" id="2840884"/>
    <lineage>
        <taxon>Bacteria</taxon>
        <taxon>Bacillati</taxon>
        <taxon>Bacillota</taxon>
        <taxon>Bacilli</taxon>
        <taxon>Candidatus Onthousia</taxon>
    </lineage>
</organism>
<evidence type="ECO:0000313" key="1">
    <source>
        <dbReference type="EMBL" id="HIR59325.1"/>
    </source>
</evidence>
<dbReference type="AlphaFoldDB" id="A0A9D1DUG5"/>
<comment type="caution">
    <text evidence="1">The sequence shown here is derived from an EMBL/GenBank/DDBJ whole genome shotgun (WGS) entry which is preliminary data.</text>
</comment>
<dbReference type="EMBL" id="DVHC01000050">
    <property type="protein sequence ID" value="HIR59325.1"/>
    <property type="molecule type" value="Genomic_DNA"/>
</dbReference>
<reference evidence="1" key="1">
    <citation type="submission" date="2020-10" db="EMBL/GenBank/DDBJ databases">
        <authorList>
            <person name="Gilroy R."/>
        </authorList>
    </citation>
    <scope>NUCLEOTIDE SEQUENCE</scope>
    <source>
        <strain evidence="1">CHK184-20233</strain>
    </source>
</reference>
<dbReference type="Proteomes" id="UP000824232">
    <property type="component" value="Unassembled WGS sequence"/>
</dbReference>
<sequence>MYITNTTEDVRKLVEELEGKNDICKLKFLIYIFNLLNNNQINDRNEPNPDLLEDDNLKIFNLEAIGFSPNACTILLQYFAMIYNGMSNSKDAYEDNGTIMGIMYSNEDKNIASQFEKLNYNEKLDVFSEIIIRYDNETYFDEKILVLSFGTKLDGFNIAKMIKKFKS</sequence>
<gene>
    <name evidence="1" type="ORF">IAB38_04670</name>
</gene>
<proteinExistence type="predicted"/>
<reference evidence="1" key="2">
    <citation type="journal article" date="2021" name="PeerJ">
        <title>Extensive microbial diversity within the chicken gut microbiome revealed by metagenomics and culture.</title>
        <authorList>
            <person name="Gilroy R."/>
            <person name="Ravi A."/>
            <person name="Getino M."/>
            <person name="Pursley I."/>
            <person name="Horton D.L."/>
            <person name="Alikhan N.F."/>
            <person name="Baker D."/>
            <person name="Gharbi K."/>
            <person name="Hall N."/>
            <person name="Watson M."/>
            <person name="Adriaenssens E.M."/>
            <person name="Foster-Nyarko E."/>
            <person name="Jarju S."/>
            <person name="Secka A."/>
            <person name="Antonio M."/>
            <person name="Oren A."/>
            <person name="Chaudhuri R.R."/>
            <person name="La Ragione R."/>
            <person name="Hildebrand F."/>
            <person name="Pallen M.J."/>
        </authorList>
    </citation>
    <scope>NUCLEOTIDE SEQUENCE</scope>
    <source>
        <strain evidence="1">CHK184-20233</strain>
    </source>
</reference>